<dbReference type="EMBL" id="CAJOBR010024345">
    <property type="protein sequence ID" value="CAF4960496.1"/>
    <property type="molecule type" value="Genomic_DNA"/>
</dbReference>
<feature type="non-terminal residue" evidence="2">
    <location>
        <position position="1"/>
    </location>
</feature>
<dbReference type="AlphaFoldDB" id="A0A821YKV3"/>
<protein>
    <submittedName>
        <fullName evidence="2">Uncharacterized protein</fullName>
    </submittedName>
</protein>
<evidence type="ECO:0000256" key="1">
    <source>
        <dbReference type="SAM" id="MobiDB-lite"/>
    </source>
</evidence>
<feature type="region of interest" description="Disordered" evidence="1">
    <location>
        <begin position="1"/>
        <end position="20"/>
    </location>
</feature>
<organism evidence="2 3">
    <name type="scientific">Rotaria socialis</name>
    <dbReference type="NCBI Taxonomy" id="392032"/>
    <lineage>
        <taxon>Eukaryota</taxon>
        <taxon>Metazoa</taxon>
        <taxon>Spiralia</taxon>
        <taxon>Gnathifera</taxon>
        <taxon>Rotifera</taxon>
        <taxon>Eurotatoria</taxon>
        <taxon>Bdelloidea</taxon>
        <taxon>Philodinida</taxon>
        <taxon>Philodinidae</taxon>
        <taxon>Rotaria</taxon>
    </lineage>
</organism>
<evidence type="ECO:0000313" key="2">
    <source>
        <dbReference type="EMBL" id="CAF4960496.1"/>
    </source>
</evidence>
<dbReference type="Proteomes" id="UP000663848">
    <property type="component" value="Unassembled WGS sequence"/>
</dbReference>
<sequence length="20" mass="2335">SSPFLQQQTPFNNLIKSKRT</sequence>
<reference evidence="2" key="1">
    <citation type="submission" date="2021-02" db="EMBL/GenBank/DDBJ databases">
        <authorList>
            <person name="Nowell W R."/>
        </authorList>
    </citation>
    <scope>NUCLEOTIDE SEQUENCE</scope>
</reference>
<proteinExistence type="predicted"/>
<gene>
    <name evidence="2" type="ORF">QYT958_LOCUS34232</name>
</gene>
<comment type="caution">
    <text evidence="2">The sequence shown here is derived from an EMBL/GenBank/DDBJ whole genome shotgun (WGS) entry which is preliminary data.</text>
</comment>
<accession>A0A821YKV3</accession>
<name>A0A821YKV3_9BILA</name>
<evidence type="ECO:0000313" key="3">
    <source>
        <dbReference type="Proteomes" id="UP000663848"/>
    </source>
</evidence>